<keyword evidence="7" id="KW-1185">Reference proteome</keyword>
<dbReference type="Pfam" id="PF01497">
    <property type="entry name" value="Peripla_BP_2"/>
    <property type="match status" value="1"/>
</dbReference>
<proteinExistence type="predicted"/>
<dbReference type="InterPro" id="IPR002491">
    <property type="entry name" value="ABC_transptr_periplasmic_BD"/>
</dbReference>
<reference evidence="7" key="1">
    <citation type="submission" date="2018-12" db="EMBL/GenBank/DDBJ databases">
        <title>Genome sequence of Peanibacillus sp.</title>
        <authorList>
            <person name="Subramani G."/>
            <person name="Srinivasan S."/>
            <person name="Kim M.K."/>
        </authorList>
    </citation>
    <scope>NUCLEOTIDE SEQUENCE [LARGE SCALE GENOMIC DNA]</scope>
    <source>
        <strain evidence="7">18JY67-1</strain>
    </source>
</reference>
<dbReference type="SUPFAM" id="SSF46689">
    <property type="entry name" value="Homeodomain-like"/>
    <property type="match status" value="2"/>
</dbReference>
<dbReference type="InterPro" id="IPR037923">
    <property type="entry name" value="HTH-like"/>
</dbReference>
<dbReference type="Proteomes" id="UP000272528">
    <property type="component" value="Chromosome"/>
</dbReference>
<feature type="domain" description="HTH araC/xylS-type" evidence="4">
    <location>
        <begin position="185"/>
        <end position="283"/>
    </location>
</feature>
<dbReference type="EMBL" id="CP034437">
    <property type="protein sequence ID" value="AZN38969.1"/>
    <property type="molecule type" value="Genomic_DNA"/>
</dbReference>
<dbReference type="PANTHER" id="PTHR43280">
    <property type="entry name" value="ARAC-FAMILY TRANSCRIPTIONAL REGULATOR"/>
    <property type="match status" value="1"/>
</dbReference>
<organism evidence="6 7">
    <name type="scientific">Paenibacillus albus</name>
    <dbReference type="NCBI Taxonomy" id="2495582"/>
    <lineage>
        <taxon>Bacteria</taxon>
        <taxon>Bacillati</taxon>
        <taxon>Bacillota</taxon>
        <taxon>Bacilli</taxon>
        <taxon>Bacillales</taxon>
        <taxon>Paenibacillaceae</taxon>
        <taxon>Paenibacillus</taxon>
    </lineage>
</organism>
<dbReference type="AlphaFoldDB" id="A0A3Q8X2J4"/>
<dbReference type="InterPro" id="IPR018060">
    <property type="entry name" value="HTH_AraC"/>
</dbReference>
<evidence type="ECO:0000256" key="2">
    <source>
        <dbReference type="ARBA" id="ARBA00023125"/>
    </source>
</evidence>
<dbReference type="Pfam" id="PF12833">
    <property type="entry name" value="HTH_18"/>
    <property type="match status" value="1"/>
</dbReference>
<dbReference type="SMART" id="SM00342">
    <property type="entry name" value="HTH_ARAC"/>
    <property type="match status" value="1"/>
</dbReference>
<accession>A0A3Q8X2J4</accession>
<dbReference type="GO" id="GO:0003700">
    <property type="term" value="F:DNA-binding transcription factor activity"/>
    <property type="evidence" value="ECO:0007669"/>
    <property type="project" value="InterPro"/>
</dbReference>
<evidence type="ECO:0000256" key="3">
    <source>
        <dbReference type="ARBA" id="ARBA00023163"/>
    </source>
</evidence>
<evidence type="ECO:0000256" key="1">
    <source>
        <dbReference type="ARBA" id="ARBA00023015"/>
    </source>
</evidence>
<evidence type="ECO:0000313" key="7">
    <source>
        <dbReference type="Proteomes" id="UP000272528"/>
    </source>
</evidence>
<dbReference type="PROSITE" id="PS00041">
    <property type="entry name" value="HTH_ARAC_FAMILY_1"/>
    <property type="match status" value="1"/>
</dbReference>
<dbReference type="RefSeq" id="WP_126012784.1">
    <property type="nucleotide sequence ID" value="NZ_CP034437.1"/>
</dbReference>
<dbReference type="SUPFAM" id="SSF51215">
    <property type="entry name" value="Regulatory protein AraC"/>
    <property type="match status" value="1"/>
</dbReference>
<keyword evidence="3" id="KW-0804">Transcription</keyword>
<dbReference type="PROSITE" id="PS01124">
    <property type="entry name" value="HTH_ARAC_FAMILY_2"/>
    <property type="match status" value="1"/>
</dbReference>
<gene>
    <name evidence="6" type="ORF">EJC50_04280</name>
</gene>
<protein>
    <submittedName>
        <fullName evidence="6">Helix-turn-helix domain-containing protein</fullName>
    </submittedName>
</protein>
<keyword evidence="1" id="KW-0805">Transcription regulation</keyword>
<dbReference type="Gene3D" id="1.10.10.60">
    <property type="entry name" value="Homeodomain-like"/>
    <property type="match status" value="2"/>
</dbReference>
<dbReference type="PROSITE" id="PS50983">
    <property type="entry name" value="FE_B12_PBP"/>
    <property type="match status" value="1"/>
</dbReference>
<dbReference type="SUPFAM" id="SSF53807">
    <property type="entry name" value="Helical backbone' metal receptor"/>
    <property type="match status" value="1"/>
</dbReference>
<evidence type="ECO:0000259" key="5">
    <source>
        <dbReference type="PROSITE" id="PS50983"/>
    </source>
</evidence>
<evidence type="ECO:0000313" key="6">
    <source>
        <dbReference type="EMBL" id="AZN38969.1"/>
    </source>
</evidence>
<feature type="domain" description="Fe/B12 periplasmic-binding" evidence="5">
    <location>
        <begin position="287"/>
        <end position="467"/>
    </location>
</feature>
<dbReference type="OrthoDB" id="2461801at2"/>
<dbReference type="KEGG" id="palb:EJC50_04280"/>
<sequence length="467" mass="53716">MKGYRQYEEAQVKEAEVREAEQNALDALWIKLKEVEVVKDTEWRMPLNYITAYLILIAGKGEAQVAVDGEYYSLAAGGAIVCLPNQLVSAVVEGAEDSELCILRYDVKFDGGDSNADVSWPFYGLVELSEHAKIVQSCESIVKLWGSGDGMQRFQSQSLFHEIVHRILLDYSLNNRAMRAPYTLVQTKEHMELHYNQNITIDELAELAGVSRYHYMRSFKRAFGISAIDYLLELRISQSKRLMERTDIRLQAVAERVGYQDEYYFARKFKQIVGIPPATYMKSRKRRIAAYSFPNIGQLLPLRIVPYAAPMDHYWTDIYRRKYESDVVVKLSHHYEFNWNALQKAEPDFIIGVDDFTIEDEQQKLKNIAPSLFVPWSSANWREHMRLAAEFLGNEAEYAAWMEDYESKVVKTAHQIEGLIRSGPVLMLQLQQGKIYAYGNRSVASLLYEDLGFIAPRGLSLIIHTRS</sequence>
<evidence type="ECO:0000259" key="4">
    <source>
        <dbReference type="PROSITE" id="PS01124"/>
    </source>
</evidence>
<name>A0A3Q8X2J4_9BACL</name>
<dbReference type="InterPro" id="IPR018062">
    <property type="entry name" value="HTH_AraC-typ_CS"/>
</dbReference>
<dbReference type="PANTHER" id="PTHR43280:SF28">
    <property type="entry name" value="HTH-TYPE TRANSCRIPTIONAL ACTIVATOR RHAS"/>
    <property type="match status" value="1"/>
</dbReference>
<dbReference type="Gene3D" id="3.40.50.1980">
    <property type="entry name" value="Nitrogenase molybdenum iron protein domain"/>
    <property type="match status" value="2"/>
</dbReference>
<keyword evidence="2" id="KW-0238">DNA-binding</keyword>
<dbReference type="GO" id="GO:0043565">
    <property type="term" value="F:sequence-specific DNA binding"/>
    <property type="evidence" value="ECO:0007669"/>
    <property type="project" value="InterPro"/>
</dbReference>
<dbReference type="InterPro" id="IPR009057">
    <property type="entry name" value="Homeodomain-like_sf"/>
</dbReference>